<organism evidence="2 3">
    <name type="scientific">Mucor flavus</name>
    <dbReference type="NCBI Taxonomy" id="439312"/>
    <lineage>
        <taxon>Eukaryota</taxon>
        <taxon>Fungi</taxon>
        <taxon>Fungi incertae sedis</taxon>
        <taxon>Mucoromycota</taxon>
        <taxon>Mucoromycotina</taxon>
        <taxon>Mucoromycetes</taxon>
        <taxon>Mucorales</taxon>
        <taxon>Mucorineae</taxon>
        <taxon>Mucoraceae</taxon>
        <taxon>Mucor</taxon>
    </lineage>
</organism>
<dbReference type="Proteomes" id="UP001473302">
    <property type="component" value="Unassembled WGS sequence"/>
</dbReference>
<feature type="compositionally biased region" description="Acidic residues" evidence="1">
    <location>
        <begin position="89"/>
        <end position="102"/>
    </location>
</feature>
<evidence type="ECO:0000313" key="2">
    <source>
        <dbReference type="EMBL" id="GAA5810102.1"/>
    </source>
</evidence>
<proteinExistence type="predicted"/>
<name>A0ABP9YTB5_9FUNG</name>
<sequence>MLFLIPLLDNKDADAKLKKYSAVLILQYETEKSEQKLNMKYKKLFNDYQLGELEEEAQTEACFTCQILATVEAKSYRRNMQRRLGPLFNDDEADEDTNDLEQSDLTSHVEDEDEPPSQEEIAEVHSFVSTQSFTNESETSNATNAFNVLIDDPFTEEEEEVIKEKNVYKYQAPEQKIVSPHKPIIQASNLGVLKGYFNICIGMNQDKAIKENKQEFILYNAYDLAEES</sequence>
<reference evidence="2 3" key="1">
    <citation type="submission" date="2024-04" db="EMBL/GenBank/DDBJ databases">
        <title>genome sequences of Mucor flavus KT1a and Helicostylum pulchrum KT1b strains isolated from the surface of a dry-aged beef.</title>
        <authorList>
            <person name="Toyotome T."/>
            <person name="Hosono M."/>
            <person name="Torimaru M."/>
            <person name="Fukuda K."/>
            <person name="Mikami N."/>
        </authorList>
    </citation>
    <scope>NUCLEOTIDE SEQUENCE [LARGE SCALE GENOMIC DNA]</scope>
    <source>
        <strain evidence="2 3">KT1a</strain>
    </source>
</reference>
<gene>
    <name evidence="2" type="ORF">MFLAVUS_003521</name>
</gene>
<keyword evidence="3" id="KW-1185">Reference proteome</keyword>
<dbReference type="EMBL" id="BAABUK010000006">
    <property type="protein sequence ID" value="GAA5810102.1"/>
    <property type="molecule type" value="Genomic_DNA"/>
</dbReference>
<comment type="caution">
    <text evidence="2">The sequence shown here is derived from an EMBL/GenBank/DDBJ whole genome shotgun (WGS) entry which is preliminary data.</text>
</comment>
<protein>
    <submittedName>
        <fullName evidence="2">Uncharacterized protein</fullName>
    </submittedName>
</protein>
<evidence type="ECO:0000313" key="3">
    <source>
        <dbReference type="Proteomes" id="UP001473302"/>
    </source>
</evidence>
<feature type="compositionally biased region" description="Acidic residues" evidence="1">
    <location>
        <begin position="110"/>
        <end position="120"/>
    </location>
</feature>
<evidence type="ECO:0000256" key="1">
    <source>
        <dbReference type="SAM" id="MobiDB-lite"/>
    </source>
</evidence>
<accession>A0ABP9YTB5</accession>
<feature type="region of interest" description="Disordered" evidence="1">
    <location>
        <begin position="87"/>
        <end position="120"/>
    </location>
</feature>